<dbReference type="EMBL" id="JAYWVC010000451">
    <property type="protein sequence ID" value="MED7828659.1"/>
    <property type="molecule type" value="Genomic_DNA"/>
</dbReference>
<keyword evidence="1" id="KW-0378">Hydrolase</keyword>
<organism evidence="1 2">
    <name type="scientific">Streptomyces chiangmaiensis</name>
    <dbReference type="NCBI Taxonomy" id="766497"/>
    <lineage>
        <taxon>Bacteria</taxon>
        <taxon>Bacillati</taxon>
        <taxon>Actinomycetota</taxon>
        <taxon>Actinomycetes</taxon>
        <taxon>Kitasatosporales</taxon>
        <taxon>Streptomycetaceae</taxon>
        <taxon>Streptomyces</taxon>
    </lineage>
</organism>
<accession>A0ABU7FX89</accession>
<proteinExistence type="predicted"/>
<name>A0ABU7FX89_9ACTN</name>
<dbReference type="Proteomes" id="UP001333996">
    <property type="component" value="Unassembled WGS sequence"/>
</dbReference>
<dbReference type="GO" id="GO:0016787">
    <property type="term" value="F:hydrolase activity"/>
    <property type="evidence" value="ECO:0007669"/>
    <property type="project" value="UniProtKB-KW"/>
</dbReference>
<keyword evidence="2" id="KW-1185">Reference proteome</keyword>
<dbReference type="Gene3D" id="3.90.79.10">
    <property type="entry name" value="Nucleoside Triphosphate Pyrophosphohydrolase"/>
    <property type="match status" value="1"/>
</dbReference>
<protein>
    <submittedName>
        <fullName evidence="1">NUDIX hydrolase</fullName>
    </submittedName>
</protein>
<gene>
    <name evidence="1" type="ORF">VXC91_44225</name>
</gene>
<evidence type="ECO:0000313" key="1">
    <source>
        <dbReference type="EMBL" id="MED7828659.1"/>
    </source>
</evidence>
<sequence>MSAADEVPDIVDEHHRVVGQSPRAEAYTKGLHHHGVLIQAKDAQTHHFVHHPPAKPAFPAFRSKSVGEGEPYGGTALHEAEKELSASGLPRPEYLGTFLDEDGHGHSWWSAVHQVRCHLPSRPQTEGVACYDSLTKDKAKRQLRDREKVPDGLAAHERLKGYQALGCSSPATTDDTCWAGPLT</sequence>
<comment type="caution">
    <text evidence="1">The sequence shown here is derived from an EMBL/GenBank/DDBJ whole genome shotgun (WGS) entry which is preliminary data.</text>
</comment>
<reference evidence="1" key="1">
    <citation type="submission" date="2024-01" db="EMBL/GenBank/DDBJ databases">
        <title>First draft genome sequence data of TA4-1, the type strain of Gram-positive actinobacterium Streptomyces chiangmaiensis.</title>
        <authorList>
            <person name="Yasawong M."/>
            <person name="Nantapong N."/>
        </authorList>
    </citation>
    <scope>NUCLEOTIDE SEQUENCE</scope>
    <source>
        <strain evidence="1">TA4-1</strain>
    </source>
</reference>
<evidence type="ECO:0000313" key="2">
    <source>
        <dbReference type="Proteomes" id="UP001333996"/>
    </source>
</evidence>
<dbReference type="RefSeq" id="WP_329512988.1">
    <property type="nucleotide sequence ID" value="NZ_BAAAYZ010000125.1"/>
</dbReference>